<accession>A0ABU0ZPE6</accession>
<dbReference type="EMBL" id="JAVHUY010000035">
    <property type="protein sequence ID" value="MDQ7908914.1"/>
    <property type="molecule type" value="Genomic_DNA"/>
</dbReference>
<dbReference type="InterPro" id="IPR002509">
    <property type="entry name" value="NODB_dom"/>
</dbReference>
<organism evidence="2 3">
    <name type="scientific">Phytohabitans maris</name>
    <dbReference type="NCBI Taxonomy" id="3071409"/>
    <lineage>
        <taxon>Bacteria</taxon>
        <taxon>Bacillati</taxon>
        <taxon>Actinomycetota</taxon>
        <taxon>Actinomycetes</taxon>
        <taxon>Micromonosporales</taxon>
        <taxon>Micromonosporaceae</taxon>
    </lineage>
</organism>
<dbReference type="PANTHER" id="PTHR43123">
    <property type="entry name" value="POLYSACCHARIDE DEACETYLASE-RELATED"/>
    <property type="match status" value="1"/>
</dbReference>
<dbReference type="Proteomes" id="UP001230908">
    <property type="component" value="Unassembled WGS sequence"/>
</dbReference>
<dbReference type="InterPro" id="IPR011330">
    <property type="entry name" value="Glyco_hydro/deAcase_b/a-brl"/>
</dbReference>
<dbReference type="Gene3D" id="3.20.20.370">
    <property type="entry name" value="Glycoside hydrolase/deacetylase"/>
    <property type="match status" value="1"/>
</dbReference>
<protein>
    <submittedName>
        <fullName evidence="2">Polysaccharide deacetylase family protein</fullName>
    </submittedName>
</protein>
<dbReference type="PANTHER" id="PTHR43123:SF1">
    <property type="entry name" value="POLYSACCHARIDE DEACETYLASE-RELATED"/>
    <property type="match status" value="1"/>
</dbReference>
<reference evidence="2 3" key="1">
    <citation type="submission" date="2023-08" db="EMBL/GenBank/DDBJ databases">
        <title>Phytohabitans sansha sp. nov., isolated from marine sediment.</title>
        <authorList>
            <person name="Zhao Y."/>
            <person name="Yi K."/>
        </authorList>
    </citation>
    <scope>NUCLEOTIDE SEQUENCE [LARGE SCALE GENOMIC DNA]</scope>
    <source>
        <strain evidence="2 3">ZYX-F-186</strain>
    </source>
</reference>
<feature type="domain" description="NodB homology" evidence="1">
    <location>
        <begin position="58"/>
        <end position="277"/>
    </location>
</feature>
<dbReference type="Pfam" id="PF01522">
    <property type="entry name" value="Polysacc_deac_1"/>
    <property type="match status" value="1"/>
</dbReference>
<name>A0ABU0ZPE6_9ACTN</name>
<comment type="caution">
    <text evidence="2">The sequence shown here is derived from an EMBL/GenBank/DDBJ whole genome shotgun (WGS) entry which is preliminary data.</text>
</comment>
<evidence type="ECO:0000313" key="3">
    <source>
        <dbReference type="Proteomes" id="UP001230908"/>
    </source>
</evidence>
<sequence>MLHDCAVCRQRTDSGSAATERFIDDQITWPAPYRTAVNIVFNYQGNEAANTRVGSNGRVDYETYTEQEYGRTKGIARVLRVLRERDVKATFTICGAIAEHYPDTVLAIAADGHEIAGHGYHHEIATNLPKEQEREIFQTTLGLLRQLTGAPVTGWRSCHQSPHTPELVLEEGLKYNSNSFITDLPYLLTMGDRTGVEVVRQPYGDMRTYGRSGFGGDPDVAFAIWRSTFDSLHAESVDAPVYVPYSLHPFISGRPGRSDALAKLIDHIQGRDGVWLSTSDEVATAVLASASHPAGEPATPRETVDA</sequence>
<gene>
    <name evidence="2" type="ORF">RB614_30725</name>
</gene>
<dbReference type="RefSeq" id="WP_308716182.1">
    <property type="nucleotide sequence ID" value="NZ_JAVHUY010000035.1"/>
</dbReference>
<proteinExistence type="predicted"/>
<evidence type="ECO:0000313" key="2">
    <source>
        <dbReference type="EMBL" id="MDQ7908914.1"/>
    </source>
</evidence>
<dbReference type="SUPFAM" id="SSF88713">
    <property type="entry name" value="Glycoside hydrolase/deacetylase"/>
    <property type="match status" value="1"/>
</dbReference>
<evidence type="ECO:0000259" key="1">
    <source>
        <dbReference type="PROSITE" id="PS51677"/>
    </source>
</evidence>
<keyword evidence="3" id="KW-1185">Reference proteome</keyword>
<dbReference type="PROSITE" id="PS51677">
    <property type="entry name" value="NODB"/>
    <property type="match status" value="1"/>
</dbReference>